<dbReference type="PANTHER" id="PTHR38794">
    <property type="entry name" value="INTEGRAL MEMBRANE PROTEIN"/>
    <property type="match status" value="1"/>
</dbReference>
<feature type="transmembrane region" description="Helical" evidence="1">
    <location>
        <begin position="124"/>
        <end position="146"/>
    </location>
</feature>
<keyword evidence="4" id="KW-1185">Reference proteome</keyword>
<reference evidence="3" key="2">
    <citation type="journal article" date="2023" name="IMA Fungus">
        <title>Comparative genomic study of the Penicillium genus elucidates a diverse pangenome and 15 lateral gene transfer events.</title>
        <authorList>
            <person name="Petersen C."/>
            <person name="Sorensen T."/>
            <person name="Nielsen M.R."/>
            <person name="Sondergaard T.E."/>
            <person name="Sorensen J.L."/>
            <person name="Fitzpatrick D.A."/>
            <person name="Frisvad J.C."/>
            <person name="Nielsen K.L."/>
        </authorList>
    </citation>
    <scope>NUCLEOTIDE SEQUENCE</scope>
    <source>
        <strain evidence="3">IBT 21472</strain>
    </source>
</reference>
<protein>
    <recommendedName>
        <fullName evidence="2">Rhodopsin domain-containing protein</fullName>
    </recommendedName>
</protein>
<dbReference type="Proteomes" id="UP001147746">
    <property type="component" value="Unassembled WGS sequence"/>
</dbReference>
<feature type="transmembrane region" description="Helical" evidence="1">
    <location>
        <begin position="12"/>
        <end position="35"/>
    </location>
</feature>
<evidence type="ECO:0000259" key="2">
    <source>
        <dbReference type="Pfam" id="PF20684"/>
    </source>
</evidence>
<comment type="caution">
    <text evidence="3">The sequence shown here is derived from an EMBL/GenBank/DDBJ whole genome shotgun (WGS) entry which is preliminary data.</text>
</comment>
<sequence>MGTRYTGDSKDPAVNCTTWFCLVVVSLAILVRLWTKWRLYRVLKLDDGLITLSLIFCIGQSLAISLAVASGYGKHFNKVSSSQFDETMKNLYSASLLYILSLCTSKLSLVIFVRGLTPVSRDHLLARIVEISVGIWAVVALIGTAFQCAVPRTWDFWNGKCFDLTAWHFFLASSNIATDLLILTQSMLLIYRVQTSFTKRLVYGKLVTASISGPTTKTCFSRVSGAIIAELSFIRATTNTSDPTYDLCDITVIQEVIQCLSITTACWGQLRPFIKWMKSNGLRIQGEGLSLLDTNSKSHPSSFSRQRRTAKRESFALNSRREDLMEDWELDSQSSRVQIIPETRPWTEGTPTQEHL</sequence>
<gene>
    <name evidence="3" type="ORF">N7476_008058</name>
</gene>
<evidence type="ECO:0000313" key="3">
    <source>
        <dbReference type="EMBL" id="KAJ5307402.1"/>
    </source>
</evidence>
<feature type="domain" description="Rhodopsin" evidence="2">
    <location>
        <begin position="31"/>
        <end position="275"/>
    </location>
</feature>
<accession>A0A9W9U1A4</accession>
<feature type="transmembrane region" description="Helical" evidence="1">
    <location>
        <begin position="92"/>
        <end position="112"/>
    </location>
</feature>
<organism evidence="3 4">
    <name type="scientific">Penicillium atrosanguineum</name>
    <dbReference type="NCBI Taxonomy" id="1132637"/>
    <lineage>
        <taxon>Eukaryota</taxon>
        <taxon>Fungi</taxon>
        <taxon>Dikarya</taxon>
        <taxon>Ascomycota</taxon>
        <taxon>Pezizomycotina</taxon>
        <taxon>Eurotiomycetes</taxon>
        <taxon>Eurotiomycetidae</taxon>
        <taxon>Eurotiales</taxon>
        <taxon>Aspergillaceae</taxon>
        <taxon>Penicillium</taxon>
    </lineage>
</organism>
<evidence type="ECO:0000256" key="1">
    <source>
        <dbReference type="SAM" id="Phobius"/>
    </source>
</evidence>
<feature type="transmembrane region" description="Helical" evidence="1">
    <location>
        <begin position="166"/>
        <end position="191"/>
    </location>
</feature>
<proteinExistence type="predicted"/>
<feature type="transmembrane region" description="Helical" evidence="1">
    <location>
        <begin position="47"/>
        <end position="72"/>
    </location>
</feature>
<evidence type="ECO:0000313" key="4">
    <source>
        <dbReference type="Proteomes" id="UP001147746"/>
    </source>
</evidence>
<reference evidence="3" key="1">
    <citation type="submission" date="2022-12" db="EMBL/GenBank/DDBJ databases">
        <authorList>
            <person name="Petersen C."/>
        </authorList>
    </citation>
    <scope>NUCLEOTIDE SEQUENCE</scope>
    <source>
        <strain evidence="3">IBT 21472</strain>
    </source>
</reference>
<keyword evidence="1" id="KW-0472">Membrane</keyword>
<dbReference type="PANTHER" id="PTHR38794:SF2">
    <property type="entry name" value="INTEGRAL MEMBRANE PROTEIN"/>
    <property type="match status" value="1"/>
</dbReference>
<keyword evidence="1" id="KW-0812">Transmembrane</keyword>
<dbReference type="InterPro" id="IPR049326">
    <property type="entry name" value="Rhodopsin_dom_fungi"/>
</dbReference>
<dbReference type="Pfam" id="PF20684">
    <property type="entry name" value="Fung_rhodopsin"/>
    <property type="match status" value="1"/>
</dbReference>
<dbReference type="EMBL" id="JAPZBO010000008">
    <property type="protein sequence ID" value="KAJ5307402.1"/>
    <property type="molecule type" value="Genomic_DNA"/>
</dbReference>
<keyword evidence="1" id="KW-1133">Transmembrane helix</keyword>
<dbReference type="AlphaFoldDB" id="A0A9W9U1A4"/>
<name>A0A9W9U1A4_9EURO</name>